<keyword evidence="4" id="KW-1185">Reference proteome</keyword>
<dbReference type="Proteomes" id="UP000006727">
    <property type="component" value="Chromosome 4"/>
</dbReference>
<dbReference type="Gramene" id="Pp3c4_1640V3.1">
    <property type="protein sequence ID" value="PAC:32921059.CDS.1"/>
    <property type="gene ID" value="Pp3c4_1640"/>
</dbReference>
<proteinExistence type="predicted"/>
<sequence length="266" mass="29324">MPGRVMIPQTALRETRTTPEVYKLTFPGMGAEEPTSKSGFRGSFIARRFQNGYRKVQPSKTSFDAPELESFSTATATSSEDHSSSIADASVFTASTRTSRTGTIISGDDSFLLTELSRSNADFTPARHSTACCTDLALRRELRKKFHVEPTVDEDDQRDNFAMGHSFRRELEKEVSVESLALWEETEQLPAAAPLSRGPAAPKVQNKAPHSWHAGDPAALSRLNTTYSSRNKGLESILRGPKKKSFFNGFFSGLSFSSSRKSRKSS</sequence>
<evidence type="ECO:0000313" key="4">
    <source>
        <dbReference type="Proteomes" id="UP000006727"/>
    </source>
</evidence>
<reference evidence="2 4" key="1">
    <citation type="journal article" date="2008" name="Science">
        <title>The Physcomitrella genome reveals evolutionary insights into the conquest of land by plants.</title>
        <authorList>
            <person name="Rensing S."/>
            <person name="Lang D."/>
            <person name="Zimmer A."/>
            <person name="Terry A."/>
            <person name="Salamov A."/>
            <person name="Shapiro H."/>
            <person name="Nishiyama T."/>
            <person name="Perroud P.-F."/>
            <person name="Lindquist E."/>
            <person name="Kamisugi Y."/>
            <person name="Tanahashi T."/>
            <person name="Sakakibara K."/>
            <person name="Fujita T."/>
            <person name="Oishi K."/>
            <person name="Shin-I T."/>
            <person name="Kuroki Y."/>
            <person name="Toyoda A."/>
            <person name="Suzuki Y."/>
            <person name="Hashimoto A."/>
            <person name="Yamaguchi K."/>
            <person name="Sugano A."/>
            <person name="Kohara Y."/>
            <person name="Fujiyama A."/>
            <person name="Anterola A."/>
            <person name="Aoki S."/>
            <person name="Ashton N."/>
            <person name="Barbazuk W.B."/>
            <person name="Barker E."/>
            <person name="Bennetzen J."/>
            <person name="Bezanilla M."/>
            <person name="Blankenship R."/>
            <person name="Cho S.H."/>
            <person name="Dutcher S."/>
            <person name="Estelle M."/>
            <person name="Fawcett J.A."/>
            <person name="Gundlach H."/>
            <person name="Hanada K."/>
            <person name="Heyl A."/>
            <person name="Hicks K.A."/>
            <person name="Hugh J."/>
            <person name="Lohr M."/>
            <person name="Mayer K."/>
            <person name="Melkozernov A."/>
            <person name="Murata T."/>
            <person name="Nelson D."/>
            <person name="Pils B."/>
            <person name="Prigge M."/>
            <person name="Reiss B."/>
            <person name="Renner T."/>
            <person name="Rombauts S."/>
            <person name="Rushton P."/>
            <person name="Sanderfoot A."/>
            <person name="Schween G."/>
            <person name="Shiu S.-H."/>
            <person name="Stueber K."/>
            <person name="Theodoulou F.L."/>
            <person name="Tu H."/>
            <person name="Van de Peer Y."/>
            <person name="Verrier P.J."/>
            <person name="Waters E."/>
            <person name="Wood A."/>
            <person name="Yang L."/>
            <person name="Cove D."/>
            <person name="Cuming A."/>
            <person name="Hasebe M."/>
            <person name="Lucas S."/>
            <person name="Mishler D.B."/>
            <person name="Reski R."/>
            <person name="Grigoriev I."/>
            <person name="Quatrano R.S."/>
            <person name="Boore J.L."/>
        </authorList>
    </citation>
    <scope>NUCLEOTIDE SEQUENCE [LARGE SCALE GENOMIC DNA]</scope>
    <source>
        <strain evidence="3 4">cv. Gransden 2004</strain>
    </source>
</reference>
<dbReference type="AlphaFoldDB" id="A0A2K1KLU1"/>
<organism evidence="2">
    <name type="scientific">Physcomitrium patens</name>
    <name type="common">Spreading-leaved earth moss</name>
    <name type="synonym">Physcomitrella patens</name>
    <dbReference type="NCBI Taxonomy" id="3218"/>
    <lineage>
        <taxon>Eukaryota</taxon>
        <taxon>Viridiplantae</taxon>
        <taxon>Streptophyta</taxon>
        <taxon>Embryophyta</taxon>
        <taxon>Bryophyta</taxon>
        <taxon>Bryophytina</taxon>
        <taxon>Bryopsida</taxon>
        <taxon>Funariidae</taxon>
        <taxon>Funariales</taxon>
        <taxon>Funariaceae</taxon>
        <taxon>Physcomitrium</taxon>
    </lineage>
</organism>
<dbReference type="Gramene" id="Pp3c4_1640V3.2">
    <property type="protein sequence ID" value="PAC:32921060.CDS.1"/>
    <property type="gene ID" value="Pp3c4_1640"/>
</dbReference>
<dbReference type="EnsemblPlants" id="Pp3c4_1640V3.1">
    <property type="protein sequence ID" value="PAC:32921059.CDS.1"/>
    <property type="gene ID" value="Pp3c4_1640"/>
</dbReference>
<gene>
    <name evidence="2" type="ORF">PHYPA_005632</name>
</gene>
<reference evidence="3" key="3">
    <citation type="submission" date="2020-12" db="UniProtKB">
        <authorList>
            <consortium name="EnsemblPlants"/>
        </authorList>
    </citation>
    <scope>IDENTIFICATION</scope>
</reference>
<reference evidence="2 4" key="2">
    <citation type="journal article" date="2018" name="Plant J.">
        <title>The Physcomitrella patens chromosome-scale assembly reveals moss genome structure and evolution.</title>
        <authorList>
            <person name="Lang D."/>
            <person name="Ullrich K.K."/>
            <person name="Murat F."/>
            <person name="Fuchs J."/>
            <person name="Jenkins J."/>
            <person name="Haas F.B."/>
            <person name="Piednoel M."/>
            <person name="Gundlach H."/>
            <person name="Van Bel M."/>
            <person name="Meyberg R."/>
            <person name="Vives C."/>
            <person name="Morata J."/>
            <person name="Symeonidi A."/>
            <person name="Hiss M."/>
            <person name="Muchero W."/>
            <person name="Kamisugi Y."/>
            <person name="Saleh O."/>
            <person name="Blanc G."/>
            <person name="Decker E.L."/>
            <person name="van Gessel N."/>
            <person name="Grimwood J."/>
            <person name="Hayes R.D."/>
            <person name="Graham S.W."/>
            <person name="Gunter L.E."/>
            <person name="McDaniel S.F."/>
            <person name="Hoernstein S.N.W."/>
            <person name="Larsson A."/>
            <person name="Li F.W."/>
            <person name="Perroud P.F."/>
            <person name="Phillips J."/>
            <person name="Ranjan P."/>
            <person name="Rokshar D.S."/>
            <person name="Rothfels C.J."/>
            <person name="Schneider L."/>
            <person name="Shu S."/>
            <person name="Stevenson D.W."/>
            <person name="Thummler F."/>
            <person name="Tillich M."/>
            <person name="Villarreal Aguilar J.C."/>
            <person name="Widiez T."/>
            <person name="Wong G.K."/>
            <person name="Wymore A."/>
            <person name="Zhang Y."/>
            <person name="Zimmer A.D."/>
            <person name="Quatrano R.S."/>
            <person name="Mayer K.F.X."/>
            <person name="Goodstein D."/>
            <person name="Casacuberta J.M."/>
            <person name="Vandepoele K."/>
            <person name="Reski R."/>
            <person name="Cuming A.C."/>
            <person name="Tuskan G.A."/>
            <person name="Maumus F."/>
            <person name="Salse J."/>
            <person name="Schmutz J."/>
            <person name="Rensing S.A."/>
        </authorList>
    </citation>
    <scope>NUCLEOTIDE SEQUENCE [LARGE SCALE GENOMIC DNA]</scope>
    <source>
        <strain evidence="3 4">cv. Gransden 2004</strain>
    </source>
</reference>
<evidence type="ECO:0000313" key="3">
    <source>
        <dbReference type="EnsemblPlants" id="PAC:32921059.CDS.1"/>
    </source>
</evidence>
<dbReference type="EnsemblPlants" id="Pp3c4_1640V3.2">
    <property type="protein sequence ID" value="PAC:32921060.CDS.1"/>
    <property type="gene ID" value="Pp3c4_1640"/>
</dbReference>
<evidence type="ECO:0000313" key="2">
    <source>
        <dbReference type="EMBL" id="PNR54739.1"/>
    </source>
</evidence>
<evidence type="ECO:0000256" key="1">
    <source>
        <dbReference type="SAM" id="MobiDB-lite"/>
    </source>
</evidence>
<feature type="region of interest" description="Disordered" evidence="1">
    <location>
        <begin position="191"/>
        <end position="217"/>
    </location>
</feature>
<dbReference type="InParanoid" id="A0A2K1KLU1"/>
<accession>A0A2K1KLU1</accession>
<dbReference type="PaxDb" id="3218-PP1S160_105V6.1"/>
<dbReference type="EMBL" id="ABEU02000004">
    <property type="protein sequence ID" value="PNR54739.1"/>
    <property type="molecule type" value="Genomic_DNA"/>
</dbReference>
<protein>
    <submittedName>
        <fullName evidence="2 3">Uncharacterized protein</fullName>
    </submittedName>
</protein>
<name>A0A2K1KLU1_PHYPA</name>